<feature type="non-terminal residue" evidence="9">
    <location>
        <position position="286"/>
    </location>
</feature>
<keyword evidence="3" id="KW-0479">Metal-binding</keyword>
<gene>
    <name evidence="9" type="ORF">FRACYDRAFT_158111</name>
</gene>
<dbReference type="PROSITE" id="PS51873">
    <property type="entry name" value="TRIAD"/>
    <property type="match status" value="1"/>
</dbReference>
<keyword evidence="6" id="KW-0833">Ubl conjugation pathway</keyword>
<dbReference type="CDD" id="cd20339">
    <property type="entry name" value="BRcat_RBR_RNF216"/>
    <property type="match status" value="1"/>
</dbReference>
<dbReference type="InterPro" id="IPR047545">
    <property type="entry name" value="BRcat_RBR_RNF216"/>
</dbReference>
<dbReference type="Proteomes" id="UP000095751">
    <property type="component" value="Unassembled WGS sequence"/>
</dbReference>
<keyword evidence="7" id="KW-0862">Zinc</keyword>
<evidence type="ECO:0000256" key="6">
    <source>
        <dbReference type="ARBA" id="ARBA00022786"/>
    </source>
</evidence>
<dbReference type="KEGG" id="fcy:FRACYDRAFT_158111"/>
<organism evidence="9 10">
    <name type="scientific">Fragilariopsis cylindrus CCMP1102</name>
    <dbReference type="NCBI Taxonomy" id="635003"/>
    <lineage>
        <taxon>Eukaryota</taxon>
        <taxon>Sar</taxon>
        <taxon>Stramenopiles</taxon>
        <taxon>Ochrophyta</taxon>
        <taxon>Bacillariophyta</taxon>
        <taxon>Bacillariophyceae</taxon>
        <taxon>Bacillariophycidae</taxon>
        <taxon>Bacillariales</taxon>
        <taxon>Bacillariaceae</taxon>
        <taxon>Fragilariopsis</taxon>
    </lineage>
</organism>
<dbReference type="InterPro" id="IPR051628">
    <property type="entry name" value="LUBAC_E3_Ligases"/>
</dbReference>
<keyword evidence="4" id="KW-0677">Repeat</keyword>
<dbReference type="InterPro" id="IPR013083">
    <property type="entry name" value="Znf_RING/FYVE/PHD"/>
</dbReference>
<evidence type="ECO:0000256" key="2">
    <source>
        <dbReference type="ARBA" id="ARBA00022679"/>
    </source>
</evidence>
<dbReference type="CDD" id="cd20353">
    <property type="entry name" value="Rcat_RBR_RNF216"/>
    <property type="match status" value="1"/>
</dbReference>
<accession>A0A1E7FUI9</accession>
<protein>
    <recommendedName>
        <fullName evidence="8">RING-type domain-containing protein</fullName>
    </recommendedName>
</protein>
<dbReference type="GO" id="GO:0016740">
    <property type="term" value="F:transferase activity"/>
    <property type="evidence" value="ECO:0007669"/>
    <property type="project" value="UniProtKB-KW"/>
</dbReference>
<evidence type="ECO:0000256" key="4">
    <source>
        <dbReference type="ARBA" id="ARBA00022737"/>
    </source>
</evidence>
<dbReference type="Gene3D" id="3.30.40.10">
    <property type="entry name" value="Zinc/RING finger domain, C3HC4 (zinc finger)"/>
    <property type="match status" value="1"/>
</dbReference>
<proteinExistence type="predicted"/>
<dbReference type="GO" id="GO:0008270">
    <property type="term" value="F:zinc ion binding"/>
    <property type="evidence" value="ECO:0007669"/>
    <property type="project" value="UniProtKB-KW"/>
</dbReference>
<dbReference type="Gene3D" id="1.20.120.1750">
    <property type="match status" value="1"/>
</dbReference>
<name>A0A1E7FUI9_9STRA</name>
<keyword evidence="10" id="KW-1185">Reference proteome</keyword>
<dbReference type="InParanoid" id="A0A1E7FUI9"/>
<evidence type="ECO:0000313" key="9">
    <source>
        <dbReference type="EMBL" id="OEU21826.1"/>
    </source>
</evidence>
<reference evidence="9 10" key="1">
    <citation type="submission" date="2016-09" db="EMBL/GenBank/DDBJ databases">
        <title>Extensive genetic diversity and differential bi-allelic expression allows diatom success in the polar Southern Ocean.</title>
        <authorList>
            <consortium name="DOE Joint Genome Institute"/>
            <person name="Mock T."/>
            <person name="Otillar R.P."/>
            <person name="Strauss J."/>
            <person name="Dupont C."/>
            <person name="Frickenhaus S."/>
            <person name="Maumus F."/>
            <person name="Mcmullan M."/>
            <person name="Sanges R."/>
            <person name="Schmutz J."/>
            <person name="Toseland A."/>
            <person name="Valas R."/>
            <person name="Veluchamy A."/>
            <person name="Ward B.J."/>
            <person name="Allen A."/>
            <person name="Barry K."/>
            <person name="Falciatore A."/>
            <person name="Ferrante M."/>
            <person name="Fortunato A.E."/>
            <person name="Gloeckner G."/>
            <person name="Gruber A."/>
            <person name="Hipkin R."/>
            <person name="Janech M."/>
            <person name="Kroth P."/>
            <person name="Leese F."/>
            <person name="Lindquist E."/>
            <person name="Lyon B.R."/>
            <person name="Martin J."/>
            <person name="Mayer C."/>
            <person name="Parker M."/>
            <person name="Quesneville H."/>
            <person name="Raymond J."/>
            <person name="Uhlig C."/>
            <person name="Valentin K.U."/>
            <person name="Worden A.Z."/>
            <person name="Armbrust E.V."/>
            <person name="Bowler C."/>
            <person name="Green B."/>
            <person name="Moulton V."/>
            <person name="Van Oosterhout C."/>
            <person name="Grigoriev I."/>
        </authorList>
    </citation>
    <scope>NUCLEOTIDE SEQUENCE [LARGE SCALE GENOMIC DNA]</scope>
    <source>
        <strain evidence="9 10">CCMP1102</strain>
    </source>
</reference>
<dbReference type="EMBL" id="KV784353">
    <property type="protein sequence ID" value="OEU21826.1"/>
    <property type="molecule type" value="Genomic_DNA"/>
</dbReference>
<comment type="pathway">
    <text evidence="1">Protein modification; protein ubiquitination.</text>
</comment>
<sequence length="286" mass="31814">VECGICFDDVAKEECVPCKEKGHLFCMDCILQYVESQVFGSGNLGIDRETKKPALEIKCCDGGGCNSGFRDEHLQKALPKKLWEKYSELQTTAQIQRAGLLGNVSTCPKCGYQAELAETQMVFECPVQDCQFSSCKKCGLESHIPLRCEEVVKQNRQDNGRLKIEEALSEAKMRVCPSCKKKFIKSDGCNKMTCACGMKLCYVCNTPLAKGNPYVHFCQTPHCDHSSCGKCKLYTNDEEDDEQAMRDAGLAAKKEYEEDLQKEGGGDITAEVQLDVDQIMHDPSQP</sequence>
<feature type="domain" description="RING-type" evidence="8">
    <location>
        <begin position="1"/>
        <end position="232"/>
    </location>
</feature>
<dbReference type="PANTHER" id="PTHR22770">
    <property type="entry name" value="UBIQUITIN CONJUGATING ENZYME 7 INTERACTING PROTEIN-RELATED"/>
    <property type="match status" value="1"/>
</dbReference>
<keyword evidence="2" id="KW-0808">Transferase</keyword>
<dbReference type="InterPro" id="IPR047546">
    <property type="entry name" value="Rcat_RBR_RNF216"/>
</dbReference>
<evidence type="ECO:0000256" key="1">
    <source>
        <dbReference type="ARBA" id="ARBA00004906"/>
    </source>
</evidence>
<feature type="non-terminal residue" evidence="9">
    <location>
        <position position="1"/>
    </location>
</feature>
<dbReference type="OrthoDB" id="10009520at2759"/>
<dbReference type="SUPFAM" id="SSF57850">
    <property type="entry name" value="RING/U-box"/>
    <property type="match status" value="3"/>
</dbReference>
<evidence type="ECO:0000256" key="7">
    <source>
        <dbReference type="ARBA" id="ARBA00022833"/>
    </source>
</evidence>
<evidence type="ECO:0000256" key="3">
    <source>
        <dbReference type="ARBA" id="ARBA00022723"/>
    </source>
</evidence>
<dbReference type="AlphaFoldDB" id="A0A1E7FUI9"/>
<evidence type="ECO:0000313" key="10">
    <source>
        <dbReference type="Proteomes" id="UP000095751"/>
    </source>
</evidence>
<evidence type="ECO:0000256" key="5">
    <source>
        <dbReference type="ARBA" id="ARBA00022771"/>
    </source>
</evidence>
<evidence type="ECO:0000259" key="8">
    <source>
        <dbReference type="PROSITE" id="PS51873"/>
    </source>
</evidence>
<dbReference type="Pfam" id="PF26200">
    <property type="entry name" value="Rcat_RNF216"/>
    <property type="match status" value="1"/>
</dbReference>
<keyword evidence="5" id="KW-0863">Zinc-finger</keyword>
<dbReference type="Pfam" id="PF26191">
    <property type="entry name" value="RING-HC_RBR_RNF216"/>
    <property type="match status" value="1"/>
</dbReference>
<dbReference type="PANTHER" id="PTHR22770:SF47">
    <property type="entry name" value="E3 UBIQUITIN-PROTEIN LIGASE RNF216"/>
    <property type="match status" value="1"/>
</dbReference>
<dbReference type="InterPro" id="IPR044066">
    <property type="entry name" value="TRIAD_supradom"/>
</dbReference>
<dbReference type="InterPro" id="IPR047544">
    <property type="entry name" value="RING-HC_RBR_RNF216"/>
</dbReference>